<evidence type="ECO:0000313" key="1">
    <source>
        <dbReference type="EMBL" id="KAE8938646.1"/>
    </source>
</evidence>
<protein>
    <submittedName>
        <fullName evidence="1">Uncharacterized protein</fullName>
    </submittedName>
</protein>
<dbReference type="AlphaFoldDB" id="A0A6A3F1Z3"/>
<gene>
    <name evidence="1" type="ORF">PF009_g11483</name>
</gene>
<accession>A0A6A3F1Z3</accession>
<sequence>MTAKNLKRIQHFYQVGDQVMLRFPPRDRRKTEEVAKGPFLVKQVYDKDKSPLSPILTLLRMGSTDVSARQLHQVQGVLSGDCHVNTQLCGNGSIVDDGVDMSVVHSLEHIGVDMHDVPRSSASMETDGMYMNAELCGNGSAEDDGMDMDTELYCNCIARRPYPCRCLYSGDEGVVAASSAGDAPGG</sequence>
<comment type="caution">
    <text evidence="1">The sequence shown here is derived from an EMBL/GenBank/DDBJ whole genome shotgun (WGS) entry which is preliminary data.</text>
</comment>
<evidence type="ECO:0000313" key="2">
    <source>
        <dbReference type="Proteomes" id="UP000429523"/>
    </source>
</evidence>
<dbReference type="Proteomes" id="UP000429523">
    <property type="component" value="Unassembled WGS sequence"/>
</dbReference>
<reference evidence="1 2" key="1">
    <citation type="submission" date="2018-08" db="EMBL/GenBank/DDBJ databases">
        <title>Genomic investigation of the strawberry pathogen Phytophthora fragariae indicates pathogenicity is determined by transcriptional variation in three key races.</title>
        <authorList>
            <person name="Adams T.M."/>
            <person name="Armitage A.D."/>
            <person name="Sobczyk M.K."/>
            <person name="Bates H.J."/>
            <person name="Dunwell J.M."/>
            <person name="Nellist C.F."/>
            <person name="Harrison R.J."/>
        </authorList>
    </citation>
    <scope>NUCLEOTIDE SEQUENCE [LARGE SCALE GENOMIC DNA]</scope>
    <source>
        <strain evidence="1 2">NOV-9</strain>
    </source>
</reference>
<dbReference type="EMBL" id="QXGF01000544">
    <property type="protein sequence ID" value="KAE8938646.1"/>
    <property type="molecule type" value="Genomic_DNA"/>
</dbReference>
<organism evidence="1 2">
    <name type="scientific">Phytophthora fragariae</name>
    <dbReference type="NCBI Taxonomy" id="53985"/>
    <lineage>
        <taxon>Eukaryota</taxon>
        <taxon>Sar</taxon>
        <taxon>Stramenopiles</taxon>
        <taxon>Oomycota</taxon>
        <taxon>Peronosporomycetes</taxon>
        <taxon>Peronosporales</taxon>
        <taxon>Peronosporaceae</taxon>
        <taxon>Phytophthora</taxon>
    </lineage>
</organism>
<proteinExistence type="predicted"/>
<name>A0A6A3F1Z3_9STRA</name>